<gene>
    <name evidence="2" type="ORF">VSS16_15920</name>
</gene>
<dbReference type="RefSeq" id="WP_376732949.1">
    <property type="nucleotide sequence ID" value="NZ_JAYMRP010000012.1"/>
</dbReference>
<proteinExistence type="predicted"/>
<evidence type="ECO:0000256" key="1">
    <source>
        <dbReference type="SAM" id="MobiDB-lite"/>
    </source>
</evidence>
<dbReference type="EMBL" id="JAYMRP010000012">
    <property type="protein sequence ID" value="MFB8774199.1"/>
    <property type="molecule type" value="Genomic_DNA"/>
</dbReference>
<dbReference type="InterPro" id="IPR029014">
    <property type="entry name" value="NiFe-Hase_large"/>
</dbReference>
<name>A0ABV5EBH6_9ACTN</name>
<reference evidence="2 3" key="1">
    <citation type="submission" date="2024-01" db="EMBL/GenBank/DDBJ databases">
        <title>Genome mining of biosynthetic gene clusters to explore secondary metabolites of Streptomyces sp.</title>
        <authorList>
            <person name="Baig A."/>
            <person name="Ajitkumar Shintre N."/>
            <person name="Kumar H."/>
            <person name="Anbarasu A."/>
            <person name="Ramaiah S."/>
        </authorList>
    </citation>
    <scope>NUCLEOTIDE SEQUENCE [LARGE SCALE GENOMIC DNA]</scope>
    <source>
        <strain evidence="2 3">A57</strain>
    </source>
</reference>
<feature type="region of interest" description="Disordered" evidence="1">
    <location>
        <begin position="99"/>
        <end position="128"/>
    </location>
</feature>
<evidence type="ECO:0000313" key="3">
    <source>
        <dbReference type="Proteomes" id="UP001585080"/>
    </source>
</evidence>
<organism evidence="2 3">
    <name type="scientific">Streptomyces broussonetiae</name>
    <dbReference type="NCBI Taxonomy" id="2686304"/>
    <lineage>
        <taxon>Bacteria</taxon>
        <taxon>Bacillati</taxon>
        <taxon>Actinomycetota</taxon>
        <taxon>Actinomycetes</taxon>
        <taxon>Kitasatosporales</taxon>
        <taxon>Streptomycetaceae</taxon>
        <taxon>Streptomyces</taxon>
    </lineage>
</organism>
<comment type="caution">
    <text evidence="2">The sequence shown here is derived from an EMBL/GenBank/DDBJ whole genome shotgun (WGS) entry which is preliminary data.</text>
</comment>
<feature type="region of interest" description="Disordered" evidence="1">
    <location>
        <begin position="319"/>
        <end position="338"/>
    </location>
</feature>
<evidence type="ECO:0000313" key="2">
    <source>
        <dbReference type="EMBL" id="MFB8774199.1"/>
    </source>
</evidence>
<dbReference type="Proteomes" id="UP001585080">
    <property type="component" value="Unassembled WGS sequence"/>
</dbReference>
<accession>A0ABV5EBH6</accession>
<feature type="compositionally biased region" description="Acidic residues" evidence="1">
    <location>
        <begin position="106"/>
        <end position="117"/>
    </location>
</feature>
<sequence length="383" mass="40878">MGVRDVLRRTALARPAVLLVPLPGATAVRLAAEAELRRRGWPRALSPAAADLLVVAGDARGTGGDPLGEVWRQLSWPRARVDLPGTDGLAHRLDTAAARLTSSQVPEDDDPEDDDPDDHGLPMADRADDRDGLRLDRLHVPLGPALPDWPCGLVLRTALQGDVVQDVEVDRLPVPAGSGSYWNGPWLRAARGAEVTRGEAERRRCAAHLDSLGRFLAVAGWRDAAARARRLRDSAPADGSHRAEVLRLVRRVSRSRTLRWLTAGVGPLPAARARHLGVSGPALAGGGDVPDRVGDVHDRVRVWLDEVARAVAAFEDRTPLTAADTDGPRGRVDGPRPPSAALLDALPELLRGAEFGAARLIVASLDPDVDELAAVPAREVPYG</sequence>
<protein>
    <submittedName>
        <fullName evidence="2">Uncharacterized protein</fullName>
    </submittedName>
</protein>
<dbReference type="SUPFAM" id="SSF56762">
    <property type="entry name" value="HydB/Nqo4-like"/>
    <property type="match status" value="1"/>
</dbReference>
<keyword evidence="3" id="KW-1185">Reference proteome</keyword>
<dbReference type="Gene3D" id="1.10.645.10">
    <property type="entry name" value="Cytochrome-c3 Hydrogenase, chain B"/>
    <property type="match status" value="1"/>
</dbReference>